<comment type="caution">
    <text evidence="2">The sequence shown here is derived from an EMBL/GenBank/DDBJ whole genome shotgun (WGS) entry which is preliminary data.</text>
</comment>
<dbReference type="InterPro" id="IPR025327">
    <property type="entry name" value="DUF4233"/>
</dbReference>
<dbReference type="RefSeq" id="WP_187996350.1">
    <property type="nucleotide sequence ID" value="NZ_JACEXG010000002.1"/>
</dbReference>
<dbReference type="Proteomes" id="UP000705983">
    <property type="component" value="Unassembled WGS sequence"/>
</dbReference>
<protein>
    <submittedName>
        <fullName evidence="2">DUF4233 domain-containing protein</fullName>
    </submittedName>
</protein>
<dbReference type="EMBL" id="JAFFJS010000002">
    <property type="protein sequence ID" value="MBM9433022.1"/>
    <property type="molecule type" value="Genomic_DNA"/>
</dbReference>
<name>A0ABS2TGV7_9ACTO</name>
<keyword evidence="1" id="KW-0472">Membrane</keyword>
<evidence type="ECO:0000256" key="1">
    <source>
        <dbReference type="SAM" id="Phobius"/>
    </source>
</evidence>
<organism evidence="2 3">
    <name type="scientific">Flaviflexus equikiangi</name>
    <dbReference type="NCBI Taxonomy" id="2758573"/>
    <lineage>
        <taxon>Bacteria</taxon>
        <taxon>Bacillati</taxon>
        <taxon>Actinomycetota</taxon>
        <taxon>Actinomycetes</taxon>
        <taxon>Actinomycetales</taxon>
        <taxon>Actinomycetaceae</taxon>
        <taxon>Flaviflexus</taxon>
    </lineage>
</organism>
<feature type="transmembrane region" description="Helical" evidence="1">
    <location>
        <begin position="73"/>
        <end position="91"/>
    </location>
</feature>
<keyword evidence="1" id="KW-0812">Transmembrane</keyword>
<reference evidence="3" key="1">
    <citation type="submission" date="2021-02" db="EMBL/GenBank/DDBJ databases">
        <title>Leucobacter sp. CX169.</title>
        <authorList>
            <person name="Cheng Y."/>
        </authorList>
    </citation>
    <scope>NUCLEOTIDE SEQUENCE [LARGE SCALE GENOMIC DNA]</scope>
    <source>
        <strain evidence="3">JY899</strain>
    </source>
</reference>
<sequence>MARNPLTAPVPKGSALLQFTMVMLILEIFVVLFAGVTAFGLRLASAATVWTLTGIGMVVFLLAAIVLRRSPRVGLILGSIAQVIVIILGVWMPAAVVVGVSFLALWVASIYWGIKLDRERDQRRAEQAAWEAAHDDGPISH</sequence>
<evidence type="ECO:0000313" key="3">
    <source>
        <dbReference type="Proteomes" id="UP000705983"/>
    </source>
</evidence>
<feature type="transmembrane region" description="Helical" evidence="1">
    <location>
        <begin position="47"/>
        <end position="66"/>
    </location>
</feature>
<keyword evidence="1" id="KW-1133">Transmembrane helix</keyword>
<dbReference type="Pfam" id="PF14017">
    <property type="entry name" value="DUF4233"/>
    <property type="match status" value="1"/>
</dbReference>
<proteinExistence type="predicted"/>
<feature type="transmembrane region" description="Helical" evidence="1">
    <location>
        <begin position="97"/>
        <end position="114"/>
    </location>
</feature>
<accession>A0ABS2TGV7</accession>
<keyword evidence="3" id="KW-1185">Reference proteome</keyword>
<evidence type="ECO:0000313" key="2">
    <source>
        <dbReference type="EMBL" id="MBM9433022.1"/>
    </source>
</evidence>
<feature type="transmembrane region" description="Helical" evidence="1">
    <location>
        <begin position="21"/>
        <end position="41"/>
    </location>
</feature>
<gene>
    <name evidence="2" type="ORF">JVW63_04815</name>
</gene>